<dbReference type="EMBL" id="BMHB01000001">
    <property type="protein sequence ID" value="GGI12379.1"/>
    <property type="molecule type" value="Genomic_DNA"/>
</dbReference>
<organism evidence="2 3">
    <name type="scientific">Gottfriedia solisilvae</name>
    <dbReference type="NCBI Taxonomy" id="1516104"/>
    <lineage>
        <taxon>Bacteria</taxon>
        <taxon>Bacillati</taxon>
        <taxon>Bacillota</taxon>
        <taxon>Bacilli</taxon>
        <taxon>Bacillales</taxon>
        <taxon>Bacillaceae</taxon>
        <taxon>Gottfriedia</taxon>
    </lineage>
</organism>
<dbReference type="InterPro" id="IPR020314">
    <property type="entry name" value="Uncharacterised_YpzA"/>
</dbReference>
<evidence type="ECO:0000256" key="1">
    <source>
        <dbReference type="SAM" id="Coils"/>
    </source>
</evidence>
<evidence type="ECO:0000313" key="2">
    <source>
        <dbReference type="EMBL" id="GGI12379.1"/>
    </source>
</evidence>
<feature type="coiled-coil region" evidence="1">
    <location>
        <begin position="33"/>
        <end position="60"/>
    </location>
</feature>
<dbReference type="Proteomes" id="UP000626244">
    <property type="component" value="Unassembled WGS sequence"/>
</dbReference>
<protein>
    <recommendedName>
        <fullName evidence="4">DUF2564 family protein</fullName>
    </recommendedName>
</protein>
<gene>
    <name evidence="2" type="ORF">GCM10007380_12620</name>
</gene>
<dbReference type="AlphaFoldDB" id="A0A8J3EX29"/>
<proteinExistence type="predicted"/>
<dbReference type="RefSeq" id="WP_087999470.1">
    <property type="nucleotide sequence ID" value="NZ_BMHB01000001.1"/>
</dbReference>
<sequence>MSDFNNFEQVEMKVKAAQKLVGYATMSMDQQQLTDATDAITQARSQLEKMKSLATDLDEEFLIRQEEELTQVEQQLREAQI</sequence>
<dbReference type="Pfam" id="PF10819">
    <property type="entry name" value="DUF2564"/>
    <property type="match status" value="1"/>
</dbReference>
<evidence type="ECO:0008006" key="4">
    <source>
        <dbReference type="Google" id="ProtNLM"/>
    </source>
</evidence>
<name>A0A8J3EX29_9BACI</name>
<accession>A0A8J3EX29</accession>
<keyword evidence="3" id="KW-1185">Reference proteome</keyword>
<keyword evidence="1" id="KW-0175">Coiled coil</keyword>
<reference evidence="3" key="1">
    <citation type="journal article" date="2019" name="Int. J. Syst. Evol. Microbiol.">
        <title>The Global Catalogue of Microorganisms (GCM) 10K type strain sequencing project: providing services to taxonomists for standard genome sequencing and annotation.</title>
        <authorList>
            <consortium name="The Broad Institute Genomics Platform"/>
            <consortium name="The Broad Institute Genome Sequencing Center for Infectious Disease"/>
            <person name="Wu L."/>
            <person name="Ma J."/>
        </authorList>
    </citation>
    <scope>NUCLEOTIDE SEQUENCE [LARGE SCALE GENOMIC DNA]</scope>
    <source>
        <strain evidence="3">CGMCC 1.14993</strain>
    </source>
</reference>
<comment type="caution">
    <text evidence="2">The sequence shown here is derived from an EMBL/GenBank/DDBJ whole genome shotgun (WGS) entry which is preliminary data.</text>
</comment>
<dbReference type="OrthoDB" id="2695555at2"/>
<evidence type="ECO:0000313" key="3">
    <source>
        <dbReference type="Proteomes" id="UP000626244"/>
    </source>
</evidence>